<dbReference type="RefSeq" id="WP_037299071.1">
    <property type="nucleotide sequence ID" value="NZ_ATAX01000024.1"/>
</dbReference>
<keyword evidence="10" id="KW-1185">Reference proteome</keyword>
<dbReference type="eggNOG" id="COG1032">
    <property type="taxonomic scope" value="Bacteria"/>
</dbReference>
<dbReference type="InterPro" id="IPR013785">
    <property type="entry name" value="Aldolase_TIM"/>
</dbReference>
<evidence type="ECO:0000256" key="2">
    <source>
        <dbReference type="ARBA" id="ARBA00022603"/>
    </source>
</evidence>
<dbReference type="PROSITE" id="PS51918">
    <property type="entry name" value="RADICAL_SAM"/>
    <property type="match status" value="1"/>
</dbReference>
<dbReference type="SUPFAM" id="SSF102114">
    <property type="entry name" value="Radical SAM enzymes"/>
    <property type="match status" value="1"/>
</dbReference>
<dbReference type="GO" id="GO:0003824">
    <property type="term" value="F:catalytic activity"/>
    <property type="evidence" value="ECO:0007669"/>
    <property type="project" value="InterPro"/>
</dbReference>
<name>W7UIP8_RUMFL</name>
<dbReference type="Proteomes" id="UP000019365">
    <property type="component" value="Unassembled WGS sequence"/>
</dbReference>
<keyword evidence="3" id="KW-0808">Transferase</keyword>
<feature type="domain" description="Radical SAM core" evidence="8">
    <location>
        <begin position="177"/>
        <end position="397"/>
    </location>
</feature>
<evidence type="ECO:0000256" key="4">
    <source>
        <dbReference type="ARBA" id="ARBA00022691"/>
    </source>
</evidence>
<keyword evidence="2" id="KW-0489">Methyltransferase</keyword>
<dbReference type="PATRIC" id="fig|1341157.4.peg.1673"/>
<protein>
    <recommendedName>
        <fullName evidence="8">Radical SAM core domain-containing protein</fullName>
    </recommendedName>
</protein>
<dbReference type="GO" id="GO:0005829">
    <property type="term" value="C:cytosol"/>
    <property type="evidence" value="ECO:0007669"/>
    <property type="project" value="TreeGrafter"/>
</dbReference>
<dbReference type="EMBL" id="ATAX01000024">
    <property type="protein sequence ID" value="EWM53648.1"/>
    <property type="molecule type" value="Genomic_DNA"/>
</dbReference>
<dbReference type="GO" id="GO:0051539">
    <property type="term" value="F:4 iron, 4 sulfur cluster binding"/>
    <property type="evidence" value="ECO:0007669"/>
    <property type="project" value="UniProtKB-KW"/>
</dbReference>
<accession>W7UIP8</accession>
<keyword evidence="6" id="KW-0408">Iron</keyword>
<dbReference type="Gene3D" id="3.40.50.280">
    <property type="entry name" value="Cobalamin-binding domain"/>
    <property type="match status" value="1"/>
</dbReference>
<evidence type="ECO:0000259" key="8">
    <source>
        <dbReference type="PROSITE" id="PS51918"/>
    </source>
</evidence>
<evidence type="ECO:0000256" key="3">
    <source>
        <dbReference type="ARBA" id="ARBA00022679"/>
    </source>
</evidence>
<dbReference type="InterPro" id="IPR051198">
    <property type="entry name" value="BchE-like"/>
</dbReference>
<keyword evidence="7" id="KW-0411">Iron-sulfur</keyword>
<evidence type="ECO:0000256" key="5">
    <source>
        <dbReference type="ARBA" id="ARBA00022723"/>
    </source>
</evidence>
<comment type="caution">
    <text evidence="9">The sequence shown here is derived from an EMBL/GenBank/DDBJ whole genome shotgun (WGS) entry which is preliminary data.</text>
</comment>
<evidence type="ECO:0000256" key="7">
    <source>
        <dbReference type="ARBA" id="ARBA00023014"/>
    </source>
</evidence>
<dbReference type="InterPro" id="IPR006638">
    <property type="entry name" value="Elp3/MiaA/NifB-like_rSAM"/>
</dbReference>
<evidence type="ECO:0000313" key="9">
    <source>
        <dbReference type="EMBL" id="EWM53648.1"/>
    </source>
</evidence>
<sequence length="441" mass="52071">MNKKVLLVHPEISRTKYNFAGVIDNEPLELEYIFALLKKEGFDPFIWDGQVEKEPFINKLHEIEPFAVYICGRTRQENFMKEYCLAAKDMNCITIVGGLHVQLNYRRFFCSYIDYVVTSFDIFNIVNILNDIEPENSICIQKNGKWTVKEAVPFDINRLPLADRSYYYEHTDRYRYLELLPCAHIRTSYSCPYKCSFCCRSKMNCGKYSARDIDNVVDEIAEINCDNIYIIDDDFLFDRKRIERFINLIRLRGIKKKFVCYGRADFIAANADLMQELKDIGVYYILTGLEAADGKRLKNYNKKTGMKTNAEAVRILNEVGINIMGMFIVDLDFTAKDFRSIYKWIKRHKVRHTAISIFTPEMSSELYEQYRGRLITDDPSHWDYLHVVAKPEKMSVRNYYMYYHILVVKLFLKGKREGIYDFLDYGYYIKSMLKNLFKFGG</sequence>
<dbReference type="GO" id="GO:0046872">
    <property type="term" value="F:metal ion binding"/>
    <property type="evidence" value="ECO:0007669"/>
    <property type="project" value="UniProtKB-KW"/>
</dbReference>
<dbReference type="InterPro" id="IPR058240">
    <property type="entry name" value="rSAM_sf"/>
</dbReference>
<gene>
    <name evidence="9" type="ORF">RF007C_06200</name>
</gene>
<dbReference type="SFLD" id="SFLDG01123">
    <property type="entry name" value="methyltransferase_(Class_B)"/>
    <property type="match status" value="1"/>
</dbReference>
<keyword evidence="5" id="KW-0479">Metal-binding</keyword>
<dbReference type="SFLD" id="SFLDG01082">
    <property type="entry name" value="B12-binding_domain_containing"/>
    <property type="match status" value="1"/>
</dbReference>
<dbReference type="SMART" id="SM00729">
    <property type="entry name" value="Elp3"/>
    <property type="match status" value="1"/>
</dbReference>
<dbReference type="Pfam" id="PF04055">
    <property type="entry name" value="Radical_SAM"/>
    <property type="match status" value="1"/>
</dbReference>
<dbReference type="PANTHER" id="PTHR43409">
    <property type="entry name" value="ANAEROBIC MAGNESIUM-PROTOPORPHYRIN IX MONOMETHYL ESTER CYCLASE-RELATED"/>
    <property type="match status" value="1"/>
</dbReference>
<dbReference type="InterPro" id="IPR034466">
    <property type="entry name" value="Methyltransferase_Class_B"/>
</dbReference>
<dbReference type="InterPro" id="IPR007197">
    <property type="entry name" value="rSAM"/>
</dbReference>
<dbReference type="SFLD" id="SFLDS00029">
    <property type="entry name" value="Radical_SAM"/>
    <property type="match status" value="1"/>
</dbReference>
<dbReference type="Gene3D" id="3.20.20.70">
    <property type="entry name" value="Aldolase class I"/>
    <property type="match status" value="1"/>
</dbReference>
<organism evidence="9 10">
    <name type="scientific">Ruminococcus flavefaciens 007c</name>
    <dbReference type="NCBI Taxonomy" id="1341157"/>
    <lineage>
        <taxon>Bacteria</taxon>
        <taxon>Bacillati</taxon>
        <taxon>Bacillota</taxon>
        <taxon>Clostridia</taxon>
        <taxon>Eubacteriales</taxon>
        <taxon>Oscillospiraceae</taxon>
        <taxon>Ruminococcus</taxon>
    </lineage>
</organism>
<dbReference type="OrthoDB" id="9801424at2"/>
<proteinExistence type="predicted"/>
<evidence type="ECO:0000256" key="1">
    <source>
        <dbReference type="ARBA" id="ARBA00001966"/>
    </source>
</evidence>
<comment type="cofactor">
    <cofactor evidence="1">
        <name>[4Fe-4S] cluster</name>
        <dbReference type="ChEBI" id="CHEBI:49883"/>
    </cofactor>
</comment>
<dbReference type="AlphaFoldDB" id="W7UIP8"/>
<reference evidence="9 10" key="1">
    <citation type="journal article" date="2014" name="PLoS ONE">
        <title>Rumen cellulosomics: divergent fiber-degrading strategies revealed by comparative genome-wide analysis of six ruminococcal strains.</title>
        <authorList>
            <person name="Dassa B."/>
            <person name="Borovok I."/>
            <person name="Ruimy-Israeli V."/>
            <person name="Lamed R."/>
            <person name="Flint H.J."/>
            <person name="Duncan S.H."/>
            <person name="Henrissat B."/>
            <person name="Coutinho P."/>
            <person name="Morrison M."/>
            <person name="Mosoni P."/>
            <person name="Yeoman C.J."/>
            <person name="White B.A."/>
            <person name="Bayer E.A."/>
        </authorList>
    </citation>
    <scope>NUCLEOTIDE SEQUENCE [LARGE SCALE GENOMIC DNA]</scope>
    <source>
        <strain evidence="9 10">007c</strain>
    </source>
</reference>
<keyword evidence="4" id="KW-0949">S-adenosyl-L-methionine</keyword>
<evidence type="ECO:0000256" key="6">
    <source>
        <dbReference type="ARBA" id="ARBA00023004"/>
    </source>
</evidence>
<dbReference type="PANTHER" id="PTHR43409:SF7">
    <property type="entry name" value="BLL1977 PROTEIN"/>
    <property type="match status" value="1"/>
</dbReference>
<evidence type="ECO:0000313" key="10">
    <source>
        <dbReference type="Proteomes" id="UP000019365"/>
    </source>
</evidence>